<feature type="transmembrane region" description="Helical" evidence="1">
    <location>
        <begin position="12"/>
        <end position="32"/>
    </location>
</feature>
<dbReference type="AlphaFoldDB" id="A0A3G9J3X5"/>
<keyword evidence="1" id="KW-0812">Transmembrane</keyword>
<gene>
    <name evidence="2" type="ORF">Back2_26250</name>
</gene>
<protein>
    <recommendedName>
        <fullName evidence="4">DUF2567 domain-containing protein</fullName>
    </recommendedName>
</protein>
<organism evidence="2 3">
    <name type="scientific">Nocardioides baekrokdamisoli</name>
    <dbReference type="NCBI Taxonomy" id="1804624"/>
    <lineage>
        <taxon>Bacteria</taxon>
        <taxon>Bacillati</taxon>
        <taxon>Actinomycetota</taxon>
        <taxon>Actinomycetes</taxon>
        <taxon>Propionibacteriales</taxon>
        <taxon>Nocardioidaceae</taxon>
        <taxon>Nocardioides</taxon>
    </lineage>
</organism>
<keyword evidence="1" id="KW-1133">Transmembrane helix</keyword>
<accession>A0A3G9J3X5</accession>
<sequence>MLKRLSEGRFIAVALGAYALLAIVGGLLWRLWWTAPNGMVISQQWIPGAVQLNGSLYPLADPPQDIPAATAHWAILAIAVGLIGGLIVVLGARGREYAALAVGLVGSACAGLLMCGVGYLNRGGDPRAVAAILPDGAMLHDRIQLAEPWLLALPLVASGTVIAIAFLGWAARPAHHVAQDVTHHIGEPV</sequence>
<feature type="transmembrane region" description="Helical" evidence="1">
    <location>
        <begin position="149"/>
        <end position="170"/>
    </location>
</feature>
<keyword evidence="1" id="KW-0472">Membrane</keyword>
<dbReference type="KEGG" id="nbe:Back2_26250"/>
<evidence type="ECO:0000256" key="1">
    <source>
        <dbReference type="SAM" id="Phobius"/>
    </source>
</evidence>
<feature type="transmembrane region" description="Helical" evidence="1">
    <location>
        <begin position="97"/>
        <end position="120"/>
    </location>
</feature>
<evidence type="ECO:0008006" key="4">
    <source>
        <dbReference type="Google" id="ProtNLM"/>
    </source>
</evidence>
<dbReference type="Proteomes" id="UP000271573">
    <property type="component" value="Chromosome"/>
</dbReference>
<evidence type="ECO:0000313" key="2">
    <source>
        <dbReference type="EMBL" id="BBH18338.1"/>
    </source>
</evidence>
<keyword evidence="3" id="KW-1185">Reference proteome</keyword>
<name>A0A3G9J3X5_9ACTN</name>
<dbReference type="EMBL" id="AP019307">
    <property type="protein sequence ID" value="BBH18338.1"/>
    <property type="molecule type" value="Genomic_DNA"/>
</dbReference>
<reference evidence="2 3" key="1">
    <citation type="submission" date="2018-11" db="EMBL/GenBank/DDBJ databases">
        <title>Complete genome sequence of Nocardioides baekrokdamisoli strain KCTC 39748.</title>
        <authorList>
            <person name="Kang S.W."/>
            <person name="Lee K.C."/>
            <person name="Kim K.K."/>
            <person name="Kim J.S."/>
            <person name="Kim D.S."/>
            <person name="Ko S.H."/>
            <person name="Yang S.H."/>
            <person name="Shin Y.K."/>
            <person name="Lee J.S."/>
        </authorList>
    </citation>
    <scope>NUCLEOTIDE SEQUENCE [LARGE SCALE GENOMIC DNA]</scope>
    <source>
        <strain evidence="2 3">KCTC 39748</strain>
    </source>
</reference>
<feature type="transmembrane region" description="Helical" evidence="1">
    <location>
        <begin position="71"/>
        <end position="90"/>
    </location>
</feature>
<evidence type="ECO:0000313" key="3">
    <source>
        <dbReference type="Proteomes" id="UP000271573"/>
    </source>
</evidence>
<proteinExistence type="predicted"/>